<dbReference type="SMART" id="SM00490">
    <property type="entry name" value="HELICc"/>
    <property type="match status" value="1"/>
</dbReference>
<dbReference type="Gene3D" id="3.40.50.10810">
    <property type="entry name" value="Tandem AAA-ATPase domain"/>
    <property type="match status" value="1"/>
</dbReference>
<dbReference type="CDD" id="cd18793">
    <property type="entry name" value="SF2_C_SNF"/>
    <property type="match status" value="1"/>
</dbReference>
<dbReference type="InterPro" id="IPR001650">
    <property type="entry name" value="Helicase_C-like"/>
</dbReference>
<dbReference type="GO" id="GO:0004386">
    <property type="term" value="F:helicase activity"/>
    <property type="evidence" value="ECO:0007669"/>
    <property type="project" value="UniProtKB-KW"/>
</dbReference>
<name>A0A176VVL0_MARPO</name>
<dbReference type="GO" id="GO:0016787">
    <property type="term" value="F:hydrolase activity"/>
    <property type="evidence" value="ECO:0007669"/>
    <property type="project" value="UniProtKB-KW"/>
</dbReference>
<feature type="compositionally biased region" description="Basic and acidic residues" evidence="7">
    <location>
        <begin position="205"/>
        <end position="214"/>
    </location>
</feature>
<dbReference type="PANTHER" id="PTHR45821:SF1">
    <property type="entry name" value="ATP-DEPENDENT HELICASE FAMILY PROTEIN-RELATED"/>
    <property type="match status" value="1"/>
</dbReference>
<feature type="compositionally biased region" description="Basic and acidic residues" evidence="7">
    <location>
        <begin position="11"/>
        <end position="42"/>
    </location>
</feature>
<evidence type="ECO:0000256" key="5">
    <source>
        <dbReference type="ARBA" id="ARBA00022840"/>
    </source>
</evidence>
<dbReference type="GO" id="GO:0005524">
    <property type="term" value="F:ATP binding"/>
    <property type="evidence" value="ECO:0007669"/>
    <property type="project" value="UniProtKB-KW"/>
</dbReference>
<feature type="domain" description="Helicase C-terminal" evidence="9">
    <location>
        <begin position="952"/>
        <end position="1120"/>
    </location>
</feature>
<sequence>MLPPSPTVEMGLKEPADTTDRSSSDVSGNDEKQEMNANRDENGTPSAVTMKTVTMKTGTLEAKSFDWLKGAMAELESIEKLCNTFIEKLSATRLGLYGTSPSPVLEESTEQITGGAEVEKSVQAMLDSKEEFATRNLQENKEKTSTDGMENCEKGMINVHWPDNVKGLGQQGCSNPTVLPQDLHSADVRNPNAVNAEADGSGQREVPEEDRYQTEEETTAKSANAKKIEEYWDEIARILSGSVLTSPVTDSPHQPAATSAMPGVQSYGIEKPDSPLDISSVHKKSIHTAGLGETDREGTSCLSAKKLLRPNITEEAVDSVPSPIVGDHSKGVVSLRKTPNSLKKSLREKCVRKKLHAIQNKGKKRKAQRMEEVDMSEEEDYSIEPAKCQDLDSTCQDEENVPYADYRWEPEKGILDDKAESSLGSVWECMALATAEAPPPASEPSLACDHLVCDWDEDLGWYCEDCGCIAQQKKLKDISCTHQNKLWKDEVGQYCEDCGRTGRDIQKMFIPLSHTPEPRKHNASKFTRVESALQFNLRVPQRSDEDLCNSSLELDPLFENVLHLHQKDGFDFLARNLVADEKGESVGCIIAHAPGTGKTCLLISFIKSFLSKFLERRALILAPKIMLKSWQDEFARWKVETLPIFCLNECTHKEGSVGAEYELQETLELYSQIPTQVKKSLKVNRAGVLEDWKGAKGGVLLMSYTLFAIMVDRGLFSKTERDALDLQMCKVVLDAPDLVVFDEGHLARTKKTKILKSLQQLRTRRRVIVSGTLFHNNFKELYTLLKLCRDDFMRAHPNFSNTIGERSGQSRQSVMQLEENMFQEEIGEILENQVKNETVADEAINQAVQKLRLLTASFVHWYPGTILESLPGLIEYSVRLKLTDVQRRVISSLPPVKGRWAIQKKIFSACIHPSLVAGLNTLNPYSGQNHGPAQPSPSNQFTEAFQGVKIEFLIHLLRLCKESKEKVIVFCTTLGPLDYIQTMLLKIWGWNLNQQFFRLDGTMAEVDRQEVIKLFNQCPGTDQNLGQDIHLLLASTKACKEGISLVGASRVVIIDNTDNPSVLRQAVSRAFRIGQKRRVIVYRLLTNHPEEVDSFQRSVNKEKLSQVLLHTFNQTMTQKDDFLQLVKSPAEVEDEMLQKLMLLCKITAVHRYNASGWKNNSAADSTRMENLE</sequence>
<accession>A0A176VVL0</accession>
<dbReference type="InterPro" id="IPR038718">
    <property type="entry name" value="SNF2-like_sf"/>
</dbReference>
<comment type="caution">
    <text evidence="10">The sequence shown here is derived from an EMBL/GenBank/DDBJ whole genome shotgun (WGS) entry which is preliminary data.</text>
</comment>
<dbReference type="InterPro" id="IPR027417">
    <property type="entry name" value="P-loop_NTPase"/>
</dbReference>
<keyword evidence="11" id="KW-1185">Reference proteome</keyword>
<reference evidence="10" key="1">
    <citation type="submission" date="2016-03" db="EMBL/GenBank/DDBJ databases">
        <title>Mechanisms controlling the formation of the plant cell surface in tip-growing cells are functionally conserved among land plants.</title>
        <authorList>
            <person name="Honkanen S."/>
            <person name="Jones V.A."/>
            <person name="Morieri G."/>
            <person name="Champion C."/>
            <person name="Hetherington A.J."/>
            <person name="Kelly S."/>
            <person name="Saint-Marcoux D."/>
            <person name="Proust H."/>
            <person name="Prescott H."/>
            <person name="Dolan L."/>
        </authorList>
    </citation>
    <scope>NUCLEOTIDE SEQUENCE [LARGE SCALE GENOMIC DNA]</scope>
    <source>
        <tissue evidence="10">Whole gametophyte</tissue>
    </source>
</reference>
<dbReference type="SUPFAM" id="SSF52540">
    <property type="entry name" value="P-loop containing nucleoside triphosphate hydrolases"/>
    <property type="match status" value="2"/>
</dbReference>
<dbReference type="GO" id="GO:0080188">
    <property type="term" value="P:gene silencing by siRNA-directed DNA methylation"/>
    <property type="evidence" value="ECO:0007669"/>
    <property type="project" value="InterPro"/>
</dbReference>
<dbReference type="AlphaFoldDB" id="A0A176VVL0"/>
<dbReference type="InterPro" id="IPR014001">
    <property type="entry name" value="Helicase_ATP-bd"/>
</dbReference>
<organism evidence="10 11">
    <name type="scientific">Marchantia polymorpha subsp. ruderalis</name>
    <dbReference type="NCBI Taxonomy" id="1480154"/>
    <lineage>
        <taxon>Eukaryota</taxon>
        <taxon>Viridiplantae</taxon>
        <taxon>Streptophyta</taxon>
        <taxon>Embryophyta</taxon>
        <taxon>Marchantiophyta</taxon>
        <taxon>Marchantiopsida</taxon>
        <taxon>Marchantiidae</taxon>
        <taxon>Marchantiales</taxon>
        <taxon>Marchantiaceae</taxon>
        <taxon>Marchantia</taxon>
    </lineage>
</organism>
<dbReference type="GO" id="GO:0005634">
    <property type="term" value="C:nucleus"/>
    <property type="evidence" value="ECO:0007669"/>
    <property type="project" value="UniProtKB-SubCell"/>
</dbReference>
<keyword evidence="2" id="KW-0547">Nucleotide-binding</keyword>
<dbReference type="PROSITE" id="PS51194">
    <property type="entry name" value="HELICASE_CTER"/>
    <property type="match status" value="1"/>
</dbReference>
<evidence type="ECO:0008006" key="12">
    <source>
        <dbReference type="Google" id="ProtNLM"/>
    </source>
</evidence>
<dbReference type="Pfam" id="PF00271">
    <property type="entry name" value="Helicase_C"/>
    <property type="match status" value="1"/>
</dbReference>
<dbReference type="PROSITE" id="PS51192">
    <property type="entry name" value="HELICASE_ATP_BIND_1"/>
    <property type="match status" value="1"/>
</dbReference>
<dbReference type="InterPro" id="IPR049730">
    <property type="entry name" value="SNF2/RAD54-like_C"/>
</dbReference>
<protein>
    <recommendedName>
        <fullName evidence="12">Helicase ATP-binding domain-containing protein</fullName>
    </recommendedName>
</protein>
<feature type="region of interest" description="Disordered" evidence="7">
    <location>
        <begin position="193"/>
        <end position="222"/>
    </location>
</feature>
<evidence type="ECO:0000256" key="7">
    <source>
        <dbReference type="SAM" id="MobiDB-lite"/>
    </source>
</evidence>
<dbReference type="InterPro" id="IPR000330">
    <property type="entry name" value="SNF2_N"/>
</dbReference>
<evidence type="ECO:0000259" key="8">
    <source>
        <dbReference type="PROSITE" id="PS51192"/>
    </source>
</evidence>
<evidence type="ECO:0000256" key="3">
    <source>
        <dbReference type="ARBA" id="ARBA00022801"/>
    </source>
</evidence>
<evidence type="ECO:0000259" key="9">
    <source>
        <dbReference type="PROSITE" id="PS51194"/>
    </source>
</evidence>
<dbReference type="SMART" id="SM00487">
    <property type="entry name" value="DEXDc"/>
    <property type="match status" value="1"/>
</dbReference>
<proteinExistence type="predicted"/>
<keyword evidence="5" id="KW-0067">ATP-binding</keyword>
<feature type="region of interest" description="Disordered" evidence="7">
    <location>
        <begin position="1"/>
        <end position="47"/>
    </location>
</feature>
<dbReference type="InterPro" id="IPR044567">
    <property type="entry name" value="CLSY/DRD1"/>
</dbReference>
<keyword evidence="6" id="KW-0539">Nucleus</keyword>
<feature type="domain" description="Helicase ATP-binding" evidence="8">
    <location>
        <begin position="579"/>
        <end position="791"/>
    </location>
</feature>
<evidence type="ECO:0000256" key="6">
    <source>
        <dbReference type="ARBA" id="ARBA00023242"/>
    </source>
</evidence>
<dbReference type="PANTHER" id="PTHR45821">
    <property type="entry name" value="SNF2 DOMAIN-CONTAINING PROTEIN CLASSY 2-RELATED"/>
    <property type="match status" value="1"/>
</dbReference>
<evidence type="ECO:0000256" key="2">
    <source>
        <dbReference type="ARBA" id="ARBA00022741"/>
    </source>
</evidence>
<dbReference type="Pfam" id="PF00176">
    <property type="entry name" value="SNF2-rel_dom"/>
    <property type="match status" value="1"/>
</dbReference>
<evidence type="ECO:0000313" key="11">
    <source>
        <dbReference type="Proteomes" id="UP000077202"/>
    </source>
</evidence>
<evidence type="ECO:0000256" key="4">
    <source>
        <dbReference type="ARBA" id="ARBA00022806"/>
    </source>
</evidence>
<evidence type="ECO:0000313" key="10">
    <source>
        <dbReference type="EMBL" id="OAE24839.1"/>
    </source>
</evidence>
<keyword evidence="4" id="KW-0347">Helicase</keyword>
<dbReference type="EMBL" id="LVLJ01002459">
    <property type="protein sequence ID" value="OAE24839.1"/>
    <property type="molecule type" value="Genomic_DNA"/>
</dbReference>
<evidence type="ECO:0000256" key="1">
    <source>
        <dbReference type="ARBA" id="ARBA00004123"/>
    </source>
</evidence>
<dbReference type="Proteomes" id="UP000077202">
    <property type="component" value="Unassembled WGS sequence"/>
</dbReference>
<feature type="region of interest" description="Disordered" evidence="7">
    <location>
        <begin position="361"/>
        <end position="381"/>
    </location>
</feature>
<comment type="subcellular location">
    <subcellularLocation>
        <location evidence="1">Nucleus</location>
    </subcellularLocation>
</comment>
<dbReference type="Gene3D" id="3.40.50.300">
    <property type="entry name" value="P-loop containing nucleotide triphosphate hydrolases"/>
    <property type="match status" value="1"/>
</dbReference>
<gene>
    <name evidence="10" type="ORF">AXG93_4242s1110</name>
</gene>
<keyword evidence="3" id="KW-0378">Hydrolase</keyword>